<dbReference type="AlphaFoldDB" id="A0A1M6CLU1"/>
<dbReference type="Proteomes" id="UP000191240">
    <property type="component" value="Unassembled WGS sequence"/>
</dbReference>
<evidence type="ECO:0008006" key="3">
    <source>
        <dbReference type="Google" id="ProtNLM"/>
    </source>
</evidence>
<accession>A0A1M6CLU1</accession>
<dbReference type="EMBL" id="FQYW01000008">
    <property type="protein sequence ID" value="SHI62012.1"/>
    <property type="molecule type" value="Genomic_DNA"/>
</dbReference>
<evidence type="ECO:0000313" key="1">
    <source>
        <dbReference type="EMBL" id="SHI62012.1"/>
    </source>
</evidence>
<evidence type="ECO:0000313" key="2">
    <source>
        <dbReference type="Proteomes" id="UP000191240"/>
    </source>
</evidence>
<sequence>MKLLNKTARVIFAGGYMLVPSRPAEVRNYDDLVKVFPRIAEMVKSGEIVKISEAKAKEIERNFEKENLDTLKKAAKEKGLDTSKARTKQDYINLLKG</sequence>
<proteinExistence type="predicted"/>
<protein>
    <recommendedName>
        <fullName evidence="3">Rho termination factor, N-terminal domain</fullName>
    </recommendedName>
</protein>
<gene>
    <name evidence="1" type="ORF">SAMN02745671_01177</name>
</gene>
<reference evidence="1 2" key="1">
    <citation type="submission" date="2016-11" db="EMBL/GenBank/DDBJ databases">
        <authorList>
            <person name="Jaros S."/>
            <person name="Januszkiewicz K."/>
            <person name="Wedrychowicz H."/>
        </authorList>
    </citation>
    <scope>NUCLEOTIDE SEQUENCE [LARGE SCALE GENOMIC DNA]</scope>
    <source>
        <strain evidence="1 2">DSM 3074</strain>
    </source>
</reference>
<dbReference type="OrthoDB" id="2187222at2"/>
<dbReference type="RefSeq" id="WP_080325650.1">
    <property type="nucleotide sequence ID" value="NZ_FQYW01000008.1"/>
</dbReference>
<organism evidence="1 2">
    <name type="scientific">Anaerovibrio lipolyticus DSM 3074</name>
    <dbReference type="NCBI Taxonomy" id="1120997"/>
    <lineage>
        <taxon>Bacteria</taxon>
        <taxon>Bacillati</taxon>
        <taxon>Bacillota</taxon>
        <taxon>Negativicutes</taxon>
        <taxon>Selenomonadales</taxon>
        <taxon>Selenomonadaceae</taxon>
        <taxon>Anaerovibrio</taxon>
    </lineage>
</organism>
<name>A0A1M6CLU1_9FIRM</name>